<comment type="caution">
    <text evidence="8">The sequence shown here is derived from an EMBL/GenBank/DDBJ whole genome shotgun (WGS) entry which is preliminary data.</text>
</comment>
<dbReference type="OrthoDB" id="1933455at2759"/>
<proteinExistence type="predicted"/>
<dbReference type="GO" id="GO:0005737">
    <property type="term" value="C:cytoplasm"/>
    <property type="evidence" value="ECO:0007669"/>
    <property type="project" value="UniProtKB-SubCell"/>
</dbReference>
<dbReference type="GO" id="GO:0043161">
    <property type="term" value="P:proteasome-mediated ubiquitin-dependent protein catabolic process"/>
    <property type="evidence" value="ECO:0007669"/>
    <property type="project" value="InterPro"/>
</dbReference>
<dbReference type="InterPro" id="IPR044063">
    <property type="entry name" value="ZF_RING_GID"/>
</dbReference>
<dbReference type="EMBL" id="LXTC01000006">
    <property type="protein sequence ID" value="OBA19651.1"/>
    <property type="molecule type" value="Genomic_DNA"/>
</dbReference>
<dbReference type="GeneID" id="30031004"/>
<evidence type="ECO:0000256" key="1">
    <source>
        <dbReference type="ARBA" id="ARBA00004496"/>
    </source>
</evidence>
<keyword evidence="3" id="KW-0479">Metal-binding</keyword>
<dbReference type="GO" id="GO:0005634">
    <property type="term" value="C:nucleus"/>
    <property type="evidence" value="ECO:0007669"/>
    <property type="project" value="TreeGrafter"/>
</dbReference>
<reference evidence="8 9" key="1">
    <citation type="submission" date="2016-05" db="EMBL/GenBank/DDBJ databases">
        <title>Comparative genomics of biotechnologically important yeasts.</title>
        <authorList>
            <consortium name="DOE Joint Genome Institute"/>
            <person name="Riley R."/>
            <person name="Haridas S."/>
            <person name="Wolfe K.H."/>
            <person name="Lopes M.R."/>
            <person name="Hittinger C.T."/>
            <person name="Goker M."/>
            <person name="Salamov A."/>
            <person name="Wisecaver J."/>
            <person name="Long T.M."/>
            <person name="Aerts A.L."/>
            <person name="Barry K."/>
            <person name="Choi C."/>
            <person name="Clum A."/>
            <person name="Coughlan A.Y."/>
            <person name="Deshpande S."/>
            <person name="Douglass A.P."/>
            <person name="Hanson S.J."/>
            <person name="Klenk H.-P."/>
            <person name="LaButti K."/>
            <person name="Lapidus A."/>
            <person name="Lindquist E."/>
            <person name="Lipzen A."/>
            <person name="Meier-kolthoff J.P."/>
            <person name="Ohm R.A."/>
            <person name="Otillar R.P."/>
            <person name="Pangilinan J."/>
            <person name="Peng Y."/>
            <person name="Rokas A."/>
            <person name="Rosa C.A."/>
            <person name="Scheuner C."/>
            <person name="Sibirny A.A."/>
            <person name="Slot J.C."/>
            <person name="Stielow J.B."/>
            <person name="Sun H."/>
            <person name="Kurtzman C.P."/>
            <person name="Blackwell M."/>
            <person name="Grigoriev I.V."/>
            <person name="Jeffries T.W."/>
        </authorList>
    </citation>
    <scope>NUCLEOTIDE SEQUENCE [LARGE SCALE GENOMIC DNA]</scope>
    <source>
        <strain evidence="8 9">NRRL YB-4993</strain>
    </source>
</reference>
<evidence type="ECO:0000256" key="2">
    <source>
        <dbReference type="ARBA" id="ARBA00022490"/>
    </source>
</evidence>
<evidence type="ECO:0000313" key="9">
    <source>
        <dbReference type="Proteomes" id="UP000092555"/>
    </source>
</evidence>
<keyword evidence="2" id="KW-0963">Cytoplasm</keyword>
<name>A0A1A0H6J1_9ASCO</name>
<keyword evidence="5" id="KW-0862">Zinc</keyword>
<dbReference type="STRING" id="869754.A0A1A0H6J1"/>
<sequence>MSEPTLSFAVQTHRVQFVVPSELIKKNIKIIQKQIEKSKKLVTEEISRIKKCSLLTAAEKLASVKRLIKVYDHHHKKLAMAVQKDQDYRLRLAYRAERLSELKNYTVRARGGSEKVLDLHNESLISWYRDETNLLIVDYLLKSNVKKDVNFGLEVLEKLELRSRLSFSKLIDHDVYSSYNRVHRSIREDHDLEAISTWYNDNRTALKKVGSNLLFEIHYCKYLSLIESGDPFQATAYSKKYLAPYARRENYGHNEDEIFVKNRDRLTRLGSLLVCISSLSMSAETLQNLSPPPGSLIASLLSQLVVAQPGELNHYNRILTEEYWQGLSECFTKDYTKVYGIPQTYPLFVYLSAGLSSLKTKSCFCNRQNTIFEAGKCDGVLDNLDSSSLRDLSLRGPNQYYKLLQKINQCPVCSPELYSLSQTLPYAQLITSIYNNPFKLPNGNIYPFDKLLNPEGKFERDNLVRNGKVRDPLTHEIFFIDDCVRVFPA</sequence>
<protein>
    <recommendedName>
        <fullName evidence="7">RING-Gid-type domain-containing protein</fullName>
    </recommendedName>
</protein>
<organism evidence="8 9">
    <name type="scientific">Metschnikowia bicuspidata var. bicuspidata NRRL YB-4993</name>
    <dbReference type="NCBI Taxonomy" id="869754"/>
    <lineage>
        <taxon>Eukaryota</taxon>
        <taxon>Fungi</taxon>
        <taxon>Dikarya</taxon>
        <taxon>Ascomycota</taxon>
        <taxon>Saccharomycotina</taxon>
        <taxon>Pichiomycetes</taxon>
        <taxon>Metschnikowiaceae</taxon>
        <taxon>Metschnikowia</taxon>
    </lineage>
</organism>
<dbReference type="RefSeq" id="XP_018710179.1">
    <property type="nucleotide sequence ID" value="XM_018858028.1"/>
</dbReference>
<dbReference type="InterPro" id="IPR045098">
    <property type="entry name" value="Fyv10_fam"/>
</dbReference>
<dbReference type="Proteomes" id="UP000092555">
    <property type="component" value="Unassembled WGS sequence"/>
</dbReference>
<evidence type="ECO:0000313" key="8">
    <source>
        <dbReference type="EMBL" id="OBA19651.1"/>
    </source>
</evidence>
<evidence type="ECO:0000256" key="3">
    <source>
        <dbReference type="ARBA" id="ARBA00022723"/>
    </source>
</evidence>
<evidence type="ECO:0000256" key="4">
    <source>
        <dbReference type="ARBA" id="ARBA00022771"/>
    </source>
</evidence>
<dbReference type="AlphaFoldDB" id="A0A1A0H6J1"/>
<comment type="subcellular location">
    <subcellularLocation>
        <location evidence="1">Cytoplasm</location>
    </subcellularLocation>
</comment>
<dbReference type="PANTHER" id="PTHR12170">
    <property type="entry name" value="MACROPHAGE ERYTHROBLAST ATTACHER-RELATED"/>
    <property type="match status" value="1"/>
</dbReference>
<dbReference type="GO" id="GO:0008270">
    <property type="term" value="F:zinc ion binding"/>
    <property type="evidence" value="ECO:0007669"/>
    <property type="project" value="UniProtKB-KW"/>
</dbReference>
<feature type="zinc finger region" description="RING-Gid-type" evidence="6">
    <location>
        <begin position="410"/>
        <end position="474"/>
    </location>
</feature>
<dbReference type="GO" id="GO:0061630">
    <property type="term" value="F:ubiquitin protein ligase activity"/>
    <property type="evidence" value="ECO:0007669"/>
    <property type="project" value="InterPro"/>
</dbReference>
<gene>
    <name evidence="8" type="ORF">METBIDRAFT_46353</name>
</gene>
<dbReference type="Pfam" id="PF10607">
    <property type="entry name" value="CTLH"/>
    <property type="match status" value="1"/>
</dbReference>
<evidence type="ECO:0000259" key="7">
    <source>
        <dbReference type="PROSITE" id="PS51867"/>
    </source>
</evidence>
<evidence type="ECO:0000256" key="6">
    <source>
        <dbReference type="PROSITE-ProRule" id="PRU01215"/>
    </source>
</evidence>
<keyword evidence="9" id="KW-1185">Reference proteome</keyword>
<dbReference type="PROSITE" id="PS51867">
    <property type="entry name" value="ZF_RING_GID"/>
    <property type="match status" value="1"/>
</dbReference>
<dbReference type="PANTHER" id="PTHR12170:SF2">
    <property type="entry name" value="E3 UBIQUITIN-PROTEIN TRANSFERASE MAEA"/>
    <property type="match status" value="1"/>
</dbReference>
<dbReference type="GO" id="GO:0034657">
    <property type="term" value="C:GID complex"/>
    <property type="evidence" value="ECO:0007669"/>
    <property type="project" value="TreeGrafter"/>
</dbReference>
<dbReference type="InterPro" id="IPR024964">
    <property type="entry name" value="CTLH/CRA"/>
</dbReference>
<keyword evidence="4 6" id="KW-0863">Zinc-finger</keyword>
<accession>A0A1A0H6J1</accession>
<evidence type="ECO:0000256" key="5">
    <source>
        <dbReference type="ARBA" id="ARBA00022833"/>
    </source>
</evidence>
<feature type="domain" description="RING-Gid-type" evidence="7">
    <location>
        <begin position="410"/>
        <end position="474"/>
    </location>
</feature>